<proteinExistence type="inferred from homology"/>
<name>A0ABT7HJ09_9FUSO</name>
<dbReference type="PROSITE" id="PS50106">
    <property type="entry name" value="PDZ"/>
    <property type="match status" value="1"/>
</dbReference>
<dbReference type="Pfam" id="PF22694">
    <property type="entry name" value="CtpB_N-like"/>
    <property type="match status" value="1"/>
</dbReference>
<dbReference type="SMART" id="SM00228">
    <property type="entry name" value="PDZ"/>
    <property type="match status" value="1"/>
</dbReference>
<reference evidence="8 9" key="1">
    <citation type="submission" date="2023-06" db="EMBL/GenBank/DDBJ databases">
        <title>Antibody response to the Sneathia vaginalis cytopathogenic toxin A during pregnancy.</title>
        <authorList>
            <person name="Mccoy Z.T."/>
            <person name="Serrano M.G."/>
            <person name="Spaine K."/>
            <person name="Edwards D.J."/>
            <person name="Buck G.A."/>
            <person name="Jefferson K."/>
        </authorList>
    </citation>
    <scope>NUCLEOTIDE SEQUENCE [LARGE SCALE GENOMIC DNA]</scope>
    <source>
        <strain evidence="8 9">CCUG 42621</strain>
    </source>
</reference>
<evidence type="ECO:0000256" key="2">
    <source>
        <dbReference type="ARBA" id="ARBA00022670"/>
    </source>
</evidence>
<evidence type="ECO:0000256" key="3">
    <source>
        <dbReference type="ARBA" id="ARBA00022801"/>
    </source>
</evidence>
<dbReference type="SMART" id="SM00245">
    <property type="entry name" value="TSPc"/>
    <property type="match status" value="1"/>
</dbReference>
<dbReference type="Gene3D" id="2.30.42.10">
    <property type="match status" value="1"/>
</dbReference>
<dbReference type="SUPFAM" id="SSF52096">
    <property type="entry name" value="ClpP/crotonase"/>
    <property type="match status" value="1"/>
</dbReference>
<evidence type="ECO:0000256" key="6">
    <source>
        <dbReference type="SAM" id="SignalP"/>
    </source>
</evidence>
<dbReference type="CDD" id="cd07560">
    <property type="entry name" value="Peptidase_S41_CPP"/>
    <property type="match status" value="1"/>
</dbReference>
<accession>A0ABT7HJ09</accession>
<evidence type="ECO:0000313" key="8">
    <source>
        <dbReference type="EMBL" id="MDK9580508.1"/>
    </source>
</evidence>
<dbReference type="Proteomes" id="UP001225134">
    <property type="component" value="Unassembled WGS sequence"/>
</dbReference>
<dbReference type="SUPFAM" id="SSF50156">
    <property type="entry name" value="PDZ domain-like"/>
    <property type="match status" value="1"/>
</dbReference>
<dbReference type="NCBIfam" id="TIGR00225">
    <property type="entry name" value="prc"/>
    <property type="match status" value="1"/>
</dbReference>
<evidence type="ECO:0000256" key="1">
    <source>
        <dbReference type="ARBA" id="ARBA00009179"/>
    </source>
</evidence>
<sequence>MKEKIKYILCFCAGVLITFSVSKYCQANTTFEEKGTIKKASFKDVAELQKIIETINLVDDVWVGDKKISIKDQYDAALRGIMANLDDPYSEYLTQEEYKDMNENLDGVYSGVGMSIRKQKGEYMEVISPFIGSPAFKANIQIGDRVTKVNGKDIRDLSAVETSKMLKGPKGTVVEVEIIRKNLKEPLKIKLVRDNIKLDNVEYKMLSDGIGYISLLQFGNGVADEVEQAVNNLKAKGMKKLIFDLRTNPGGSLNEAVDLASIFTSERKMVSLKYKNGNENVYNRTKKQSYTGPMVVLVNGGSASASEIVTGILKDYKIATIMGEKTYGKGVAQNIIQFRTGDALKITIAKYSTPKNSDINKKGIKPDIEVKMESLLSSKGYANETKQALDNRMKEIKKVLIEMHGEEKAKKIIAQGDIQLKAAIKYLKEGK</sequence>
<dbReference type="PANTHER" id="PTHR32060">
    <property type="entry name" value="TAIL-SPECIFIC PROTEASE"/>
    <property type="match status" value="1"/>
</dbReference>
<dbReference type="InterPro" id="IPR036034">
    <property type="entry name" value="PDZ_sf"/>
</dbReference>
<evidence type="ECO:0000259" key="7">
    <source>
        <dbReference type="PROSITE" id="PS50106"/>
    </source>
</evidence>
<organism evidence="8 9">
    <name type="scientific">Sneathia sanguinegens</name>
    <dbReference type="NCBI Taxonomy" id="40543"/>
    <lineage>
        <taxon>Bacteria</taxon>
        <taxon>Fusobacteriati</taxon>
        <taxon>Fusobacteriota</taxon>
        <taxon>Fusobacteriia</taxon>
        <taxon>Fusobacteriales</taxon>
        <taxon>Leptotrichiaceae</taxon>
        <taxon>Sneathia</taxon>
    </lineage>
</organism>
<keyword evidence="2 5" id="KW-0645">Protease</keyword>
<evidence type="ECO:0000313" key="9">
    <source>
        <dbReference type="Proteomes" id="UP001225134"/>
    </source>
</evidence>
<comment type="caution">
    <text evidence="8">The sequence shown here is derived from an EMBL/GenBank/DDBJ whole genome shotgun (WGS) entry which is preliminary data.</text>
</comment>
<dbReference type="InterPro" id="IPR055210">
    <property type="entry name" value="CtpA/B_N"/>
</dbReference>
<dbReference type="Pfam" id="PF13180">
    <property type="entry name" value="PDZ_2"/>
    <property type="match status" value="1"/>
</dbReference>
<feature type="domain" description="PDZ" evidence="7">
    <location>
        <begin position="98"/>
        <end position="173"/>
    </location>
</feature>
<dbReference type="InterPro" id="IPR029045">
    <property type="entry name" value="ClpP/crotonase-like_dom_sf"/>
</dbReference>
<protein>
    <submittedName>
        <fullName evidence="8">S41 family peptidase</fullName>
    </submittedName>
</protein>
<keyword evidence="3 5" id="KW-0378">Hydrolase</keyword>
<keyword evidence="6" id="KW-0732">Signal</keyword>
<dbReference type="RefSeq" id="WP_285152826.1">
    <property type="nucleotide sequence ID" value="NZ_JASSPP010000004.1"/>
</dbReference>
<feature type="signal peptide" evidence="6">
    <location>
        <begin position="1"/>
        <end position="27"/>
    </location>
</feature>
<dbReference type="EMBL" id="JASSPP010000004">
    <property type="protein sequence ID" value="MDK9580508.1"/>
    <property type="molecule type" value="Genomic_DNA"/>
</dbReference>
<dbReference type="Gene3D" id="3.30.750.44">
    <property type="match status" value="1"/>
</dbReference>
<feature type="chain" id="PRO_5045448396" evidence="6">
    <location>
        <begin position="28"/>
        <end position="431"/>
    </location>
</feature>
<dbReference type="Pfam" id="PF03572">
    <property type="entry name" value="Peptidase_S41"/>
    <property type="match status" value="1"/>
</dbReference>
<gene>
    <name evidence="8" type="ORF">QQA45_03130</name>
</gene>
<evidence type="ECO:0000256" key="4">
    <source>
        <dbReference type="ARBA" id="ARBA00022825"/>
    </source>
</evidence>
<dbReference type="InterPro" id="IPR004447">
    <property type="entry name" value="Peptidase_S41A"/>
</dbReference>
<dbReference type="InterPro" id="IPR001478">
    <property type="entry name" value="PDZ"/>
</dbReference>
<evidence type="ECO:0000256" key="5">
    <source>
        <dbReference type="RuleBase" id="RU004404"/>
    </source>
</evidence>
<comment type="similarity">
    <text evidence="1 5">Belongs to the peptidase S41A family.</text>
</comment>
<dbReference type="Gene3D" id="3.90.226.10">
    <property type="entry name" value="2-enoyl-CoA Hydratase, Chain A, domain 1"/>
    <property type="match status" value="1"/>
</dbReference>
<dbReference type="InterPro" id="IPR005151">
    <property type="entry name" value="Tail-specific_protease"/>
</dbReference>
<keyword evidence="9" id="KW-1185">Reference proteome</keyword>
<dbReference type="CDD" id="cd06782">
    <property type="entry name" value="cpPDZ_CPP-like"/>
    <property type="match status" value="1"/>
</dbReference>
<keyword evidence="4 5" id="KW-0720">Serine protease</keyword>
<dbReference type="PANTHER" id="PTHR32060:SF30">
    <property type="entry name" value="CARBOXY-TERMINAL PROCESSING PROTEASE CTPA"/>
    <property type="match status" value="1"/>
</dbReference>